<proteinExistence type="predicted"/>
<reference evidence="2" key="1">
    <citation type="journal article" date="2019" name="Int. J. Syst. Evol. Microbiol.">
        <title>The Global Catalogue of Microorganisms (GCM) 10K type strain sequencing project: providing services to taxonomists for standard genome sequencing and annotation.</title>
        <authorList>
            <consortium name="The Broad Institute Genomics Platform"/>
            <consortium name="The Broad Institute Genome Sequencing Center for Infectious Disease"/>
            <person name="Wu L."/>
            <person name="Ma J."/>
        </authorList>
    </citation>
    <scope>NUCLEOTIDE SEQUENCE [LARGE SCALE GENOMIC DNA]</scope>
    <source>
        <strain evidence="2">KCTC 52473</strain>
    </source>
</reference>
<dbReference type="EMBL" id="JBHRSW010000006">
    <property type="protein sequence ID" value="MFC3120947.1"/>
    <property type="molecule type" value="Genomic_DNA"/>
</dbReference>
<dbReference type="RefSeq" id="WP_376919086.1">
    <property type="nucleotide sequence ID" value="NZ_JBHRSW010000006.1"/>
</dbReference>
<accession>A0ABV7FKW1</accession>
<keyword evidence="2" id="KW-1185">Reference proteome</keyword>
<evidence type="ECO:0008006" key="3">
    <source>
        <dbReference type="Google" id="ProtNLM"/>
    </source>
</evidence>
<sequence>MSVFLAILLSILLVLVALIVSGIRNEKGNKKRQRVGIKWIQELVSLLSLVQQHRGLTSGYIGGDNSLMPRILKLQDDIESIQQNINKNFIWIRSNGFWVGKMDHWLRLKTINRDKTKTYNFNQHNAFIRNLLHLIEDCAEQHHLQEMKCLNNTPANILWQLLLNASESVGQARAIGTGIAASGCSSSVERIKLHFLQEQLEQFLVRNPMPELAPPIEALLTCIESQILIEKPSLNASQYFDLATNALNKIMDGFKLQITKLNA</sequence>
<gene>
    <name evidence="1" type="ORF">ACFOHL_04910</name>
</gene>
<dbReference type="Proteomes" id="UP001595478">
    <property type="component" value="Unassembled WGS sequence"/>
</dbReference>
<organism evidence="1 2">
    <name type="scientific">Agaribacter flavus</name>
    <dbReference type="NCBI Taxonomy" id="1902781"/>
    <lineage>
        <taxon>Bacteria</taxon>
        <taxon>Pseudomonadati</taxon>
        <taxon>Pseudomonadota</taxon>
        <taxon>Gammaproteobacteria</taxon>
        <taxon>Alteromonadales</taxon>
        <taxon>Alteromonadaceae</taxon>
        <taxon>Agaribacter</taxon>
    </lineage>
</organism>
<evidence type="ECO:0000313" key="2">
    <source>
        <dbReference type="Proteomes" id="UP001595478"/>
    </source>
</evidence>
<comment type="caution">
    <text evidence="1">The sequence shown here is derived from an EMBL/GenBank/DDBJ whole genome shotgun (WGS) entry which is preliminary data.</text>
</comment>
<protein>
    <recommendedName>
        <fullName evidence="3">Nitrate/nitrite sensing protein domain-containing protein</fullName>
    </recommendedName>
</protein>
<name>A0ABV7FKW1_9ALTE</name>
<evidence type="ECO:0000313" key="1">
    <source>
        <dbReference type="EMBL" id="MFC3120947.1"/>
    </source>
</evidence>